<accession>A0AA38PI78</accession>
<dbReference type="PANTHER" id="PTHR43142">
    <property type="entry name" value="CARBOXYLIC ESTER HYDROLASE"/>
    <property type="match status" value="1"/>
</dbReference>
<sequence length="534" mass="59944">MAHLHDELLSNSSRVTVDTRHGKVVGGRASNGAAVFLEIPYALPPIRFSDPKHLPDDYRYPEGKEYLMESSYCFQPHNDGQASGTPFADKVGYGKPTENPLWLNIICPPSFEPVSVPGAAKKFPVKIYIHGGFLQFGSPHGLRGQDQFVSAEFNEVRVNIGYRLSAFGFLASNQPSLDGNYGFKDQWVALEWVQRNISAFAGNPEDVTLLGLSAGAHSVHQILHYVSRLPETAKSPFQSAILMSNAIIIAPKTPSELRPQFEALCRALSLDPDLPDILTTIQDPAIVAASKICELIETDALGTEYGTFRGCVDDHSWMAASPDVMTWQRSGSFARNLTKRGVRSVVIGDLTEEWYLYSIANPITTAADITVNLERYYPVDMVEKMMKMYRRLGEDATTEDCVRLFGDILSDWQVHLPVRVLARDLHRAGFPVLRYEIAWTPEQHRPDGGYVTHGSDSFLWHLRIPDLEPEQVELAKIWLKRVNDEVKQLELDGTSSRSMKEVLKLGKNKNISWAEDELWDEKMRLVKILQGESE</sequence>
<feature type="domain" description="Carboxylesterase type B" evidence="3">
    <location>
        <begin position="16"/>
        <end position="459"/>
    </location>
</feature>
<evidence type="ECO:0000259" key="3">
    <source>
        <dbReference type="Pfam" id="PF00135"/>
    </source>
</evidence>
<dbReference type="GO" id="GO:0016787">
    <property type="term" value="F:hydrolase activity"/>
    <property type="evidence" value="ECO:0007669"/>
    <property type="project" value="UniProtKB-KW"/>
</dbReference>
<keyword evidence="2 4" id="KW-0378">Hydrolase</keyword>
<dbReference type="Gene3D" id="3.40.50.1820">
    <property type="entry name" value="alpha/beta hydrolase"/>
    <property type="match status" value="1"/>
</dbReference>
<evidence type="ECO:0000313" key="5">
    <source>
        <dbReference type="Proteomes" id="UP001163846"/>
    </source>
</evidence>
<dbReference type="Pfam" id="PF00135">
    <property type="entry name" value="COesterase"/>
    <property type="match status" value="1"/>
</dbReference>
<dbReference type="EMBL" id="MU805985">
    <property type="protein sequence ID" value="KAJ3843115.1"/>
    <property type="molecule type" value="Genomic_DNA"/>
</dbReference>
<dbReference type="InterPro" id="IPR029058">
    <property type="entry name" value="AB_hydrolase_fold"/>
</dbReference>
<protein>
    <submittedName>
        <fullName evidence="4">Alpha/Beta hydrolase protein</fullName>
    </submittedName>
</protein>
<evidence type="ECO:0000313" key="4">
    <source>
        <dbReference type="EMBL" id="KAJ3843115.1"/>
    </source>
</evidence>
<keyword evidence="5" id="KW-1185">Reference proteome</keyword>
<reference evidence="4" key="1">
    <citation type="submission" date="2022-08" db="EMBL/GenBank/DDBJ databases">
        <authorList>
            <consortium name="DOE Joint Genome Institute"/>
            <person name="Min B."/>
            <person name="Riley R."/>
            <person name="Sierra-Patev S."/>
            <person name="Naranjo-Ortiz M."/>
            <person name="Looney B."/>
            <person name="Konkel Z."/>
            <person name="Slot J.C."/>
            <person name="Sakamoto Y."/>
            <person name="Steenwyk J.L."/>
            <person name="Rokas A."/>
            <person name="Carro J."/>
            <person name="Camarero S."/>
            <person name="Ferreira P."/>
            <person name="Molpeceres G."/>
            <person name="Ruiz-Duenas F.J."/>
            <person name="Serrano A."/>
            <person name="Henrissat B."/>
            <person name="Drula E."/>
            <person name="Hughes K.W."/>
            <person name="Mata J.L."/>
            <person name="Ishikawa N.K."/>
            <person name="Vargas-Isla R."/>
            <person name="Ushijima S."/>
            <person name="Smith C.A."/>
            <person name="Ahrendt S."/>
            <person name="Andreopoulos W."/>
            <person name="He G."/>
            <person name="Labutti K."/>
            <person name="Lipzen A."/>
            <person name="Ng V."/>
            <person name="Sandor L."/>
            <person name="Barry K."/>
            <person name="Martinez A.T."/>
            <person name="Xiao Y."/>
            <person name="Gibbons J.G."/>
            <person name="Terashima K."/>
            <person name="Hibbett D.S."/>
            <person name="Grigoriev I.V."/>
        </authorList>
    </citation>
    <scope>NUCLEOTIDE SEQUENCE</scope>
    <source>
        <strain evidence="4">TFB9207</strain>
    </source>
</reference>
<proteinExistence type="inferred from homology"/>
<dbReference type="InterPro" id="IPR002018">
    <property type="entry name" value="CarbesteraseB"/>
</dbReference>
<evidence type="ECO:0000256" key="2">
    <source>
        <dbReference type="ARBA" id="ARBA00022801"/>
    </source>
</evidence>
<dbReference type="Proteomes" id="UP001163846">
    <property type="component" value="Unassembled WGS sequence"/>
</dbReference>
<organism evidence="4 5">
    <name type="scientific">Lentinula raphanica</name>
    <dbReference type="NCBI Taxonomy" id="153919"/>
    <lineage>
        <taxon>Eukaryota</taxon>
        <taxon>Fungi</taxon>
        <taxon>Dikarya</taxon>
        <taxon>Basidiomycota</taxon>
        <taxon>Agaricomycotina</taxon>
        <taxon>Agaricomycetes</taxon>
        <taxon>Agaricomycetidae</taxon>
        <taxon>Agaricales</taxon>
        <taxon>Marasmiineae</taxon>
        <taxon>Omphalotaceae</taxon>
        <taxon>Lentinula</taxon>
    </lineage>
</organism>
<gene>
    <name evidence="4" type="ORF">F5878DRAFT_326575</name>
</gene>
<comment type="caution">
    <text evidence="4">The sequence shown here is derived from an EMBL/GenBank/DDBJ whole genome shotgun (WGS) entry which is preliminary data.</text>
</comment>
<dbReference type="SUPFAM" id="SSF53474">
    <property type="entry name" value="alpha/beta-Hydrolases"/>
    <property type="match status" value="1"/>
</dbReference>
<comment type="similarity">
    <text evidence="1">Belongs to the type-B carboxylesterase/lipase family.</text>
</comment>
<dbReference type="PANTHER" id="PTHR43142:SF1">
    <property type="entry name" value="CARBOXYLIC ESTER HYDROLASE"/>
    <property type="match status" value="1"/>
</dbReference>
<evidence type="ECO:0000256" key="1">
    <source>
        <dbReference type="ARBA" id="ARBA00005964"/>
    </source>
</evidence>
<name>A0AA38PI78_9AGAR</name>
<dbReference type="AlphaFoldDB" id="A0AA38PI78"/>